<protein>
    <submittedName>
        <fullName evidence="1">Uncharacterized protein</fullName>
    </submittedName>
</protein>
<reference evidence="1 2" key="1">
    <citation type="submission" date="2015-03" db="EMBL/GenBank/DDBJ databases">
        <authorList>
            <consortium name="Pathogen Informatics"/>
            <person name="Murphy D."/>
        </authorList>
    </citation>
    <scope>NUCLEOTIDE SEQUENCE [LARGE SCALE GENOMIC DNA]</scope>
    <source>
        <strain evidence="1 2">IP08791</strain>
    </source>
</reference>
<comment type="caution">
    <text evidence="1">The sequence shown here is derived from an EMBL/GenBank/DDBJ whole genome shotgun (WGS) entry which is preliminary data.</text>
</comment>
<dbReference type="EMBL" id="CQEH01000010">
    <property type="protein sequence ID" value="CNL16551.1"/>
    <property type="molecule type" value="Genomic_DNA"/>
</dbReference>
<accession>A0ABM9SU51</accession>
<proteinExistence type="predicted"/>
<organism evidence="1 2">
    <name type="scientific">Yersinia aldovae</name>
    <dbReference type="NCBI Taxonomy" id="29483"/>
    <lineage>
        <taxon>Bacteria</taxon>
        <taxon>Pseudomonadati</taxon>
        <taxon>Pseudomonadota</taxon>
        <taxon>Gammaproteobacteria</taxon>
        <taxon>Enterobacterales</taxon>
        <taxon>Yersiniaceae</taxon>
        <taxon>Yersinia</taxon>
    </lineage>
</organism>
<name>A0ABM9SU51_YERAL</name>
<evidence type="ECO:0000313" key="1">
    <source>
        <dbReference type="EMBL" id="CNL16551.1"/>
    </source>
</evidence>
<gene>
    <name evidence="1" type="ORF">ERS137966_02431</name>
</gene>
<evidence type="ECO:0000313" key="2">
    <source>
        <dbReference type="Proteomes" id="UP000038647"/>
    </source>
</evidence>
<sequence length="48" mass="5461">MVTAISVVVSVNSRYQDNLSYDYDILPRHHLLAIYNAIKIEGDTQRAP</sequence>
<keyword evidence="2" id="KW-1185">Reference proteome</keyword>
<dbReference type="Proteomes" id="UP000038647">
    <property type="component" value="Unassembled WGS sequence"/>
</dbReference>